<evidence type="ECO:0000256" key="2">
    <source>
        <dbReference type="ARBA" id="ARBA00023239"/>
    </source>
</evidence>
<gene>
    <name evidence="4" type="ORF">FDQ92_07145</name>
</gene>
<accession>A0A4P8L2D3</accession>
<dbReference type="GO" id="GO:0005829">
    <property type="term" value="C:cytosol"/>
    <property type="evidence" value="ECO:0007669"/>
    <property type="project" value="TreeGrafter"/>
</dbReference>
<dbReference type="EMBL" id="CP040098">
    <property type="protein sequence ID" value="QCQ21969.1"/>
    <property type="molecule type" value="Genomic_DNA"/>
</dbReference>
<dbReference type="Pfam" id="PF00596">
    <property type="entry name" value="Aldolase_II"/>
    <property type="match status" value="1"/>
</dbReference>
<dbReference type="InterPro" id="IPR050197">
    <property type="entry name" value="Aldolase_class_II_sugar_metab"/>
</dbReference>
<dbReference type="Gene3D" id="3.40.225.10">
    <property type="entry name" value="Class II aldolase/adducin N-terminal domain"/>
    <property type="match status" value="1"/>
</dbReference>
<reference evidence="4 5" key="1">
    <citation type="submission" date="2019-05" db="EMBL/GenBank/DDBJ databases">
        <title>The Complete Genome Sequence of the n-alkane-degrading Desulfoglaeba alkanexedens ALDC reveals multiple alkylsuccinate synthase gene clusters.</title>
        <authorList>
            <person name="Callaghan A.V."/>
            <person name="Davidova I.A."/>
            <person name="Duncan K.E."/>
            <person name="Morris B."/>
            <person name="McInerney M.J."/>
        </authorList>
    </citation>
    <scope>NUCLEOTIDE SEQUENCE [LARGE SCALE GENOMIC DNA]</scope>
    <source>
        <strain evidence="4 5">ALDC</strain>
    </source>
</reference>
<evidence type="ECO:0000313" key="5">
    <source>
        <dbReference type="Proteomes" id="UP000298602"/>
    </source>
</evidence>
<keyword evidence="5" id="KW-1185">Reference proteome</keyword>
<dbReference type="AlphaFoldDB" id="A0A4P8L2D3"/>
<evidence type="ECO:0000259" key="3">
    <source>
        <dbReference type="SMART" id="SM01007"/>
    </source>
</evidence>
<name>A0A4P8L2D3_9BACT</name>
<sequence>MLTETRLREAIVWVCRRLERKGLVAASDGNVSCRLCEECILITPSGRAKSELVPLDLLVTDLDGNVLRGRGKPSTEIRMHLLVYEKRPDVQAVVHAHPPLLTALSLAGKAFPAAALPEVWAILGPVPTAGYATPGTDEVPRSISPFVERHDAILLERHGVLTAAENLKKAYYLVEKMEHAAATFFYARLLSGAPLQSLPPEALQALKKHAAT</sequence>
<dbReference type="PANTHER" id="PTHR22789">
    <property type="entry name" value="FUCULOSE PHOSPHATE ALDOLASE"/>
    <property type="match status" value="1"/>
</dbReference>
<organism evidence="4 5">
    <name type="scientific">Desulfoglaeba alkanexedens ALDC</name>
    <dbReference type="NCBI Taxonomy" id="980445"/>
    <lineage>
        <taxon>Bacteria</taxon>
        <taxon>Pseudomonadati</taxon>
        <taxon>Thermodesulfobacteriota</taxon>
        <taxon>Syntrophobacteria</taxon>
        <taxon>Syntrophobacterales</taxon>
        <taxon>Syntrophobacteraceae</taxon>
        <taxon>Desulfoglaeba</taxon>
    </lineage>
</organism>
<keyword evidence="2" id="KW-0456">Lyase</keyword>
<dbReference type="SUPFAM" id="SSF53639">
    <property type="entry name" value="AraD/HMP-PK domain-like"/>
    <property type="match status" value="1"/>
</dbReference>
<proteinExistence type="predicted"/>
<keyword evidence="1" id="KW-0479">Metal-binding</keyword>
<dbReference type="Proteomes" id="UP000298602">
    <property type="component" value="Chromosome"/>
</dbReference>
<dbReference type="OrthoDB" id="5291399at2"/>
<dbReference type="InterPro" id="IPR036409">
    <property type="entry name" value="Aldolase_II/adducin_N_sf"/>
</dbReference>
<dbReference type="SMART" id="SM01007">
    <property type="entry name" value="Aldolase_II"/>
    <property type="match status" value="1"/>
</dbReference>
<protein>
    <submittedName>
        <fullName evidence="4">Class II aldolase/adducin family protein</fullName>
    </submittedName>
</protein>
<dbReference type="PANTHER" id="PTHR22789:SF0">
    <property type="entry name" value="3-OXO-TETRONATE 4-PHOSPHATE DECARBOXYLASE-RELATED"/>
    <property type="match status" value="1"/>
</dbReference>
<dbReference type="GO" id="GO:0019323">
    <property type="term" value="P:pentose catabolic process"/>
    <property type="evidence" value="ECO:0007669"/>
    <property type="project" value="TreeGrafter"/>
</dbReference>
<evidence type="ECO:0000313" key="4">
    <source>
        <dbReference type="EMBL" id="QCQ21969.1"/>
    </source>
</evidence>
<reference evidence="4 5" key="2">
    <citation type="submission" date="2019-05" db="EMBL/GenBank/DDBJ databases">
        <authorList>
            <person name="Suflita J.M."/>
            <person name="Marks C.R."/>
        </authorList>
    </citation>
    <scope>NUCLEOTIDE SEQUENCE [LARGE SCALE GENOMIC DNA]</scope>
    <source>
        <strain evidence="4 5">ALDC</strain>
    </source>
</reference>
<feature type="domain" description="Class II aldolase/adducin N-terminal" evidence="3">
    <location>
        <begin position="9"/>
        <end position="185"/>
    </location>
</feature>
<evidence type="ECO:0000256" key="1">
    <source>
        <dbReference type="ARBA" id="ARBA00022723"/>
    </source>
</evidence>
<dbReference type="KEGG" id="dax:FDQ92_07145"/>
<dbReference type="GO" id="GO:0046872">
    <property type="term" value="F:metal ion binding"/>
    <property type="evidence" value="ECO:0007669"/>
    <property type="project" value="UniProtKB-KW"/>
</dbReference>
<dbReference type="GO" id="GO:0016832">
    <property type="term" value="F:aldehyde-lyase activity"/>
    <property type="evidence" value="ECO:0007669"/>
    <property type="project" value="TreeGrafter"/>
</dbReference>
<dbReference type="InterPro" id="IPR001303">
    <property type="entry name" value="Aldolase_II/adducin_N"/>
</dbReference>
<dbReference type="RefSeq" id="WP_137423938.1">
    <property type="nucleotide sequence ID" value="NZ_CP040098.1"/>
</dbReference>